<dbReference type="AlphaFoldDB" id="A0AAE3FRI8"/>
<feature type="region of interest" description="Disordered" evidence="1">
    <location>
        <begin position="1"/>
        <end position="40"/>
    </location>
</feature>
<proteinExistence type="predicted"/>
<dbReference type="InterPro" id="IPR055768">
    <property type="entry name" value="DUF7344"/>
</dbReference>
<feature type="domain" description="DUF7344" evidence="3">
    <location>
        <begin position="46"/>
        <end position="126"/>
    </location>
</feature>
<dbReference type="Pfam" id="PF24035">
    <property type="entry name" value="DUF7344"/>
    <property type="match status" value="1"/>
</dbReference>
<evidence type="ECO:0000256" key="2">
    <source>
        <dbReference type="SAM" id="Phobius"/>
    </source>
</evidence>
<evidence type="ECO:0000313" key="5">
    <source>
        <dbReference type="Proteomes" id="UP001202674"/>
    </source>
</evidence>
<feature type="compositionally biased region" description="Acidic residues" evidence="1">
    <location>
        <begin position="22"/>
        <end position="37"/>
    </location>
</feature>
<evidence type="ECO:0000259" key="3">
    <source>
        <dbReference type="Pfam" id="PF24035"/>
    </source>
</evidence>
<keyword evidence="2" id="KW-0472">Membrane</keyword>
<keyword evidence="2" id="KW-1133">Transmembrane helix</keyword>
<keyword evidence="2" id="KW-0812">Transmembrane</keyword>
<evidence type="ECO:0000313" key="4">
    <source>
        <dbReference type="EMBL" id="MCL9814013.1"/>
    </source>
</evidence>
<gene>
    <name evidence="4" type="ORF">AArcSt11_10150</name>
</gene>
<accession>A0AAE3FRI8</accession>
<feature type="compositionally biased region" description="Polar residues" evidence="1">
    <location>
        <begin position="1"/>
        <end position="18"/>
    </location>
</feature>
<sequence>MTSSNMSATATEEPNLSSEPPAEGETEPGDGEVEDEPSQLPLDIVFEILKNRRRRRVLHHLKEQEDNSIDLGSLAEHVAALENDKSVAALTSGERKRVYVGLYQCHLPKMNDADVVDFDRNRGTIELGETADQLDEYLGVDTEAERPWPQYYLGITLVGAGLFLIGQAGFYPADWLSSAVVLVMVAALAGCAVAHARTQRD</sequence>
<name>A0AAE3FRI8_9EURY</name>
<evidence type="ECO:0000256" key="1">
    <source>
        <dbReference type="SAM" id="MobiDB-lite"/>
    </source>
</evidence>
<feature type="transmembrane region" description="Helical" evidence="2">
    <location>
        <begin position="176"/>
        <end position="196"/>
    </location>
</feature>
<comment type="caution">
    <text evidence="4">The sequence shown here is derived from an EMBL/GenBank/DDBJ whole genome shotgun (WGS) entry which is preliminary data.</text>
</comment>
<dbReference type="Proteomes" id="UP001202674">
    <property type="component" value="Unassembled WGS sequence"/>
</dbReference>
<organism evidence="4 5">
    <name type="scientific">Natranaeroarchaeum aerophilus</name>
    <dbReference type="NCBI Taxonomy" id="2917711"/>
    <lineage>
        <taxon>Archaea</taxon>
        <taxon>Methanobacteriati</taxon>
        <taxon>Methanobacteriota</taxon>
        <taxon>Stenosarchaea group</taxon>
        <taxon>Halobacteria</taxon>
        <taxon>Halobacteriales</taxon>
        <taxon>Natronoarchaeaceae</taxon>
        <taxon>Natranaeroarchaeum</taxon>
    </lineage>
</organism>
<reference evidence="4 5" key="1">
    <citation type="journal article" date="2022" name="Syst. Appl. Microbiol.">
        <title>Natronocalculus amylovorans gen. nov., sp. nov., and Natranaeroarchaeum aerophilus sp. nov., dominant culturable amylolytic natronoarchaea from hypersaline soda lakes in southwestern Siberia.</title>
        <authorList>
            <person name="Sorokin D.Y."/>
            <person name="Elcheninov A.G."/>
            <person name="Khizhniak T.V."/>
            <person name="Koenen M."/>
            <person name="Bale N.J."/>
            <person name="Damste J.S.S."/>
            <person name="Kublanov I.V."/>
        </authorList>
    </citation>
    <scope>NUCLEOTIDE SEQUENCE [LARGE SCALE GENOMIC DNA]</scope>
    <source>
        <strain evidence="4 5">AArc-St1-1</strain>
    </source>
</reference>
<dbReference type="RefSeq" id="WP_250596818.1">
    <property type="nucleotide sequence ID" value="NZ_JAKRVY010000005.1"/>
</dbReference>
<feature type="transmembrane region" description="Helical" evidence="2">
    <location>
        <begin position="151"/>
        <end position="170"/>
    </location>
</feature>
<protein>
    <recommendedName>
        <fullName evidence="3">DUF7344 domain-containing protein</fullName>
    </recommendedName>
</protein>
<dbReference type="EMBL" id="JAKRVY010000005">
    <property type="protein sequence ID" value="MCL9814013.1"/>
    <property type="molecule type" value="Genomic_DNA"/>
</dbReference>
<keyword evidence="5" id="KW-1185">Reference proteome</keyword>